<gene>
    <name evidence="2" type="ORF">Clacol_002637</name>
</gene>
<organism evidence="2 3">
    <name type="scientific">Clathrus columnatus</name>
    <dbReference type="NCBI Taxonomy" id="1419009"/>
    <lineage>
        <taxon>Eukaryota</taxon>
        <taxon>Fungi</taxon>
        <taxon>Dikarya</taxon>
        <taxon>Basidiomycota</taxon>
        <taxon>Agaricomycotina</taxon>
        <taxon>Agaricomycetes</taxon>
        <taxon>Phallomycetidae</taxon>
        <taxon>Phallales</taxon>
        <taxon>Clathraceae</taxon>
        <taxon>Clathrus</taxon>
    </lineage>
</organism>
<comment type="caution">
    <text evidence="2">The sequence shown here is derived from an EMBL/GenBank/DDBJ whole genome shotgun (WGS) entry which is preliminary data.</text>
</comment>
<evidence type="ECO:0008006" key="4">
    <source>
        <dbReference type="Google" id="ProtNLM"/>
    </source>
</evidence>
<dbReference type="Proteomes" id="UP001050691">
    <property type="component" value="Unassembled WGS sequence"/>
</dbReference>
<dbReference type="InterPro" id="IPR011990">
    <property type="entry name" value="TPR-like_helical_dom_sf"/>
</dbReference>
<protein>
    <recommendedName>
        <fullName evidence="4">Signal recognition particle subunit SRP72</fullName>
    </recommendedName>
</protein>
<dbReference type="Gene3D" id="1.25.40.10">
    <property type="entry name" value="Tetratricopeptide repeat domain"/>
    <property type="match status" value="1"/>
</dbReference>
<dbReference type="InterPro" id="IPR026270">
    <property type="entry name" value="SRP72"/>
</dbReference>
<dbReference type="AlphaFoldDB" id="A0AAV5A781"/>
<feature type="region of interest" description="Disordered" evidence="1">
    <location>
        <begin position="242"/>
        <end position="299"/>
    </location>
</feature>
<keyword evidence="3" id="KW-1185">Reference proteome</keyword>
<feature type="compositionally biased region" description="Basic residues" evidence="1">
    <location>
        <begin position="259"/>
        <end position="275"/>
    </location>
</feature>
<dbReference type="SUPFAM" id="SSF48452">
    <property type="entry name" value="TPR-like"/>
    <property type="match status" value="1"/>
</dbReference>
<dbReference type="GO" id="GO:0006614">
    <property type="term" value="P:SRP-dependent cotranslational protein targeting to membrane"/>
    <property type="evidence" value="ECO:0007669"/>
    <property type="project" value="InterPro"/>
</dbReference>
<sequence>MSQTTSKRKSTIPKQALPVHERVQRHFKSLVAQIEGNCLQNTIKTCDKILRLEPNTIEALQTKLILLLQTEQYKLALELAQSLRDSNRSSFQSAFGMAYALYRLNRELEASDVANSITPNGEHESRALMHLKAQIAYRLGNYQKAVDLYTHIFDTAPEQSDEQSDSLTNLTAAQTHLNFLRGGFQQSLHSLPQNVVDSLEDAPPPVIIPPTTTTVPVSVPVSSTNKADAPVVKKVRASRVPKGVIPGVTPPPDPERWLKKNQRTNVHHSGKRRKAGANMTQGSVIENTLTTSVKGKKKK</sequence>
<proteinExistence type="predicted"/>
<dbReference type="PANTHER" id="PTHR14094">
    <property type="entry name" value="SIGNAL RECOGNITION PARTICLE 72"/>
    <property type="match status" value="1"/>
</dbReference>
<evidence type="ECO:0000313" key="2">
    <source>
        <dbReference type="EMBL" id="GJJ08421.1"/>
    </source>
</evidence>
<dbReference type="GO" id="GO:0008312">
    <property type="term" value="F:7S RNA binding"/>
    <property type="evidence" value="ECO:0007669"/>
    <property type="project" value="TreeGrafter"/>
</dbReference>
<dbReference type="PANTHER" id="PTHR14094:SF9">
    <property type="entry name" value="SIGNAL RECOGNITION PARTICLE SUBUNIT SRP72"/>
    <property type="match status" value="1"/>
</dbReference>
<name>A0AAV5A781_9AGAM</name>
<dbReference type="EMBL" id="BPWL01000003">
    <property type="protein sequence ID" value="GJJ08421.1"/>
    <property type="molecule type" value="Genomic_DNA"/>
</dbReference>
<feature type="compositionally biased region" description="Polar residues" evidence="1">
    <location>
        <begin position="278"/>
        <end position="293"/>
    </location>
</feature>
<evidence type="ECO:0000313" key="3">
    <source>
        <dbReference type="Proteomes" id="UP001050691"/>
    </source>
</evidence>
<reference evidence="2" key="1">
    <citation type="submission" date="2021-10" db="EMBL/GenBank/DDBJ databases">
        <title>De novo Genome Assembly of Clathrus columnatus (Basidiomycota, Fungi) Using Illumina and Nanopore Sequence Data.</title>
        <authorList>
            <person name="Ogiso-Tanaka E."/>
            <person name="Itagaki H."/>
            <person name="Hosoya T."/>
            <person name="Hosaka K."/>
        </authorList>
    </citation>
    <scope>NUCLEOTIDE SEQUENCE</scope>
    <source>
        <strain evidence="2">MO-923</strain>
    </source>
</reference>
<evidence type="ECO:0000256" key="1">
    <source>
        <dbReference type="SAM" id="MobiDB-lite"/>
    </source>
</evidence>
<dbReference type="InterPro" id="IPR031545">
    <property type="entry name" value="SRP72_TPR-like"/>
</dbReference>
<dbReference type="GO" id="GO:0005786">
    <property type="term" value="C:signal recognition particle, endoplasmic reticulum targeting"/>
    <property type="evidence" value="ECO:0007669"/>
    <property type="project" value="TreeGrafter"/>
</dbReference>
<dbReference type="Pfam" id="PF17004">
    <property type="entry name" value="SRP_TPR_like"/>
    <property type="match status" value="1"/>
</dbReference>
<accession>A0AAV5A781</accession>
<dbReference type="GO" id="GO:0043022">
    <property type="term" value="F:ribosome binding"/>
    <property type="evidence" value="ECO:0007669"/>
    <property type="project" value="TreeGrafter"/>
</dbReference>